<keyword evidence="4" id="KW-1185">Reference proteome</keyword>
<evidence type="ECO:0008006" key="5">
    <source>
        <dbReference type="Google" id="ProtNLM"/>
    </source>
</evidence>
<protein>
    <recommendedName>
        <fullName evidence="5">Porin</fullName>
    </recommendedName>
</protein>
<evidence type="ECO:0000313" key="3">
    <source>
        <dbReference type="EMBL" id="MUL37062.1"/>
    </source>
</evidence>
<name>A0A6N8FWR9_9CHRO</name>
<feature type="chain" id="PRO_5026797896" description="Porin" evidence="2">
    <location>
        <begin position="25"/>
        <end position="177"/>
    </location>
</feature>
<dbReference type="AlphaFoldDB" id="A0A6N8FWR9"/>
<proteinExistence type="predicted"/>
<evidence type="ECO:0000313" key="4">
    <source>
        <dbReference type="Proteomes" id="UP000441797"/>
    </source>
</evidence>
<feature type="compositionally biased region" description="Acidic residues" evidence="1">
    <location>
        <begin position="129"/>
        <end position="143"/>
    </location>
</feature>
<evidence type="ECO:0000256" key="2">
    <source>
        <dbReference type="SAM" id="SignalP"/>
    </source>
</evidence>
<dbReference type="EMBL" id="NAPY01000016">
    <property type="protein sequence ID" value="MUL37062.1"/>
    <property type="molecule type" value="Genomic_DNA"/>
</dbReference>
<organism evidence="3 4">
    <name type="scientific">Gloeocapsopsis dulcis AAB1 = 1H9</name>
    <dbReference type="NCBI Taxonomy" id="1433147"/>
    <lineage>
        <taxon>Bacteria</taxon>
        <taxon>Bacillati</taxon>
        <taxon>Cyanobacteriota</taxon>
        <taxon>Cyanophyceae</taxon>
        <taxon>Oscillatoriophycideae</taxon>
        <taxon>Chroococcales</taxon>
        <taxon>Chroococcaceae</taxon>
        <taxon>Gloeocapsopsis</taxon>
        <taxon>Gloeocapsopsis dulcis</taxon>
    </lineage>
</organism>
<reference evidence="3 4" key="1">
    <citation type="journal article" date="2019" name="Front. Microbiol.">
        <title>Genomic Features for Desiccation Tolerance and Sugar Biosynthesis in the Extremophile Gloeocapsopsis sp. UTEX B3054.</title>
        <authorList>
            <person name="Urrejola C."/>
            <person name="Alcorta J."/>
            <person name="Salas L."/>
            <person name="Vasquez M."/>
            <person name="Polz M.F."/>
            <person name="Vicuna R."/>
            <person name="Diez B."/>
        </authorList>
    </citation>
    <scope>NUCLEOTIDE SEQUENCE [LARGE SCALE GENOMIC DNA]</scope>
    <source>
        <strain evidence="3 4">1H9</strain>
    </source>
</reference>
<dbReference type="RefSeq" id="WP_196601507.1">
    <property type="nucleotide sequence ID" value="NZ_CAWNSU010000046.1"/>
</dbReference>
<feature type="compositionally biased region" description="Polar residues" evidence="1">
    <location>
        <begin position="106"/>
        <end position="121"/>
    </location>
</feature>
<feature type="compositionally biased region" description="Acidic residues" evidence="1">
    <location>
        <begin position="155"/>
        <end position="171"/>
    </location>
</feature>
<evidence type="ECO:0000256" key="1">
    <source>
        <dbReference type="SAM" id="MobiDB-lite"/>
    </source>
</evidence>
<sequence length="177" mass="20122">MMRFSYKYLLSSLIILAVPTAAIAQTPSPVKPTRDETLPEAYYRAFFTNSPDFYRDRSLLRQLNTFFGIGSLTRNSFPENEYVRDAQLINILYQDTLQQQAGNTTIRTPDLQNPYDSSLFSQPPADVTTQDENDTPPDTEEMNQNEIDIPPAAEPTEDSPIENDFEGETDPEIVPFE</sequence>
<gene>
    <name evidence="3" type="ORF">BWI75_12075</name>
</gene>
<feature type="signal peptide" evidence="2">
    <location>
        <begin position="1"/>
        <end position="24"/>
    </location>
</feature>
<keyword evidence="2" id="KW-0732">Signal</keyword>
<comment type="caution">
    <text evidence="3">The sequence shown here is derived from an EMBL/GenBank/DDBJ whole genome shotgun (WGS) entry which is preliminary data.</text>
</comment>
<feature type="region of interest" description="Disordered" evidence="1">
    <location>
        <begin position="106"/>
        <end position="177"/>
    </location>
</feature>
<dbReference type="Proteomes" id="UP000441797">
    <property type="component" value="Unassembled WGS sequence"/>
</dbReference>
<accession>A0A6N8FWR9</accession>